<dbReference type="AlphaFoldDB" id="A0A7W6ZYQ7"/>
<evidence type="ECO:0000313" key="1">
    <source>
        <dbReference type="EMBL" id="MBB4571166.1"/>
    </source>
</evidence>
<proteinExistence type="predicted"/>
<gene>
    <name evidence="1" type="ORF">GGE60_005324</name>
</gene>
<comment type="caution">
    <text evidence="1">The sequence shown here is derived from an EMBL/GenBank/DDBJ whole genome shotgun (WGS) entry which is preliminary data.</text>
</comment>
<protein>
    <submittedName>
        <fullName evidence="1">Uncharacterized protein</fullName>
    </submittedName>
</protein>
<keyword evidence="2" id="KW-1185">Reference proteome</keyword>
<organism evidence="1 2">
    <name type="scientific">Rhizobium leucaenae</name>
    <dbReference type="NCBI Taxonomy" id="29450"/>
    <lineage>
        <taxon>Bacteria</taxon>
        <taxon>Pseudomonadati</taxon>
        <taxon>Pseudomonadota</taxon>
        <taxon>Alphaproteobacteria</taxon>
        <taxon>Hyphomicrobiales</taxon>
        <taxon>Rhizobiaceae</taxon>
        <taxon>Rhizobium/Agrobacterium group</taxon>
        <taxon>Rhizobium</taxon>
    </lineage>
</organism>
<dbReference type="Proteomes" id="UP000543836">
    <property type="component" value="Unassembled WGS sequence"/>
</dbReference>
<name>A0A7W6ZYQ7_9HYPH</name>
<evidence type="ECO:0000313" key="2">
    <source>
        <dbReference type="Proteomes" id="UP000543836"/>
    </source>
</evidence>
<dbReference type="RefSeq" id="WP_183932656.1">
    <property type="nucleotide sequence ID" value="NZ_JACIIG010000020.1"/>
</dbReference>
<sequence length="53" mass="6072">MEDTEHRRRLVVSTADPTFRIEMIDIAAQPAMFPFCFDANFKMPTPSLSLKPT</sequence>
<dbReference type="EMBL" id="JACIIG010000020">
    <property type="protein sequence ID" value="MBB4571166.1"/>
    <property type="molecule type" value="Genomic_DNA"/>
</dbReference>
<reference evidence="1 2" key="1">
    <citation type="submission" date="2020-08" db="EMBL/GenBank/DDBJ databases">
        <title>Genomic Encyclopedia of Type Strains, Phase IV (KMG-V): Genome sequencing to study the core and pangenomes of soil and plant-associated prokaryotes.</title>
        <authorList>
            <person name="Whitman W."/>
        </authorList>
    </citation>
    <scope>NUCLEOTIDE SEQUENCE [LARGE SCALE GENOMIC DNA]</scope>
    <source>
        <strain evidence="1 2">SEMIA 492</strain>
    </source>
</reference>
<accession>A0A7W6ZYQ7</accession>